<evidence type="ECO:0000256" key="1">
    <source>
        <dbReference type="SAM" id="Phobius"/>
    </source>
</evidence>
<sequence length="66" mass="7734">MFDIRTYNYICHYNLVFFIYVTLLLRPNSDYVMVDAVGKHYVIIDSQISVILAECHTTALTILIYL</sequence>
<gene>
    <name evidence="2" type="ORF">Catovirus_1_84</name>
</gene>
<evidence type="ECO:0000313" key="2">
    <source>
        <dbReference type="EMBL" id="ARF08034.1"/>
    </source>
</evidence>
<organism evidence="2">
    <name type="scientific">Catovirus CTV1</name>
    <dbReference type="NCBI Taxonomy" id="1977631"/>
    <lineage>
        <taxon>Viruses</taxon>
        <taxon>Varidnaviria</taxon>
        <taxon>Bamfordvirae</taxon>
        <taxon>Nucleocytoviricota</taxon>
        <taxon>Megaviricetes</taxon>
        <taxon>Imitervirales</taxon>
        <taxon>Mimiviridae</taxon>
        <taxon>Klosneuvirinae</taxon>
        <taxon>Catovirus</taxon>
    </lineage>
</organism>
<feature type="transmembrane region" description="Helical" evidence="1">
    <location>
        <begin position="6"/>
        <end position="25"/>
    </location>
</feature>
<name>A0A1V0S8K0_9VIRU</name>
<keyword evidence="1" id="KW-0812">Transmembrane</keyword>
<accession>A0A1V0S8K0</accession>
<keyword evidence="1" id="KW-0472">Membrane</keyword>
<dbReference type="EMBL" id="KY684083">
    <property type="protein sequence ID" value="ARF08034.1"/>
    <property type="molecule type" value="Genomic_DNA"/>
</dbReference>
<keyword evidence="1" id="KW-1133">Transmembrane helix</keyword>
<proteinExistence type="predicted"/>
<protein>
    <submittedName>
        <fullName evidence="2">Uncharacterized protein</fullName>
    </submittedName>
</protein>
<reference evidence="2" key="1">
    <citation type="journal article" date="2017" name="Science">
        <title>Giant viruses with an expanded complement of translation system components.</title>
        <authorList>
            <person name="Schulz F."/>
            <person name="Yutin N."/>
            <person name="Ivanova N.N."/>
            <person name="Ortega D.R."/>
            <person name="Lee T.K."/>
            <person name="Vierheilig J."/>
            <person name="Daims H."/>
            <person name="Horn M."/>
            <person name="Wagner M."/>
            <person name="Jensen G.J."/>
            <person name="Kyrpides N.C."/>
            <person name="Koonin E.V."/>
            <person name="Woyke T."/>
        </authorList>
    </citation>
    <scope>NUCLEOTIDE SEQUENCE</scope>
    <source>
        <strain evidence="2">CTV1</strain>
    </source>
</reference>